<dbReference type="InterPro" id="IPR023772">
    <property type="entry name" value="DNA-bd_HTH_TetR-type_CS"/>
</dbReference>
<evidence type="ECO:0000256" key="3">
    <source>
        <dbReference type="ARBA" id="ARBA00023163"/>
    </source>
</evidence>
<evidence type="ECO:0000313" key="7">
    <source>
        <dbReference type="Proteomes" id="UP001550535"/>
    </source>
</evidence>
<dbReference type="PROSITE" id="PS01081">
    <property type="entry name" value="HTH_TETR_1"/>
    <property type="match status" value="1"/>
</dbReference>
<dbReference type="PANTHER" id="PTHR30055">
    <property type="entry name" value="HTH-TYPE TRANSCRIPTIONAL REGULATOR RUTR"/>
    <property type="match status" value="1"/>
</dbReference>
<keyword evidence="2 4" id="KW-0238">DNA-binding</keyword>
<accession>A0ABV2XH71</accession>
<evidence type="ECO:0000256" key="4">
    <source>
        <dbReference type="PROSITE-ProRule" id="PRU00335"/>
    </source>
</evidence>
<dbReference type="RefSeq" id="WP_357804473.1">
    <property type="nucleotide sequence ID" value="NZ_JBEYBM010000008.1"/>
</dbReference>
<sequence>MRTRERILAEATRQLLAKGYPSFTMAGVRDRLGLSSGSMFHAFGSKAELAAAVYVSGMLGYQRTVLERLDAPGATAEQAIRAMLAAHLGWVEDHRDLARFLFATLPDEVALAAQPQLAQHNRDFFGALARRYRELLGTADPGGEGYPLAHAICVGPAQEYCRQWVRGRVAAPPRSVTTILQEAAVAALATLPR</sequence>
<name>A0ABV2XH71_9NOCA</name>
<dbReference type="SUPFAM" id="SSF46689">
    <property type="entry name" value="Homeodomain-like"/>
    <property type="match status" value="1"/>
</dbReference>
<evidence type="ECO:0000313" key="6">
    <source>
        <dbReference type="EMBL" id="MEU2125217.1"/>
    </source>
</evidence>
<protein>
    <submittedName>
        <fullName evidence="6">TetR/AcrR family transcriptional regulator</fullName>
    </submittedName>
</protein>
<dbReference type="InterPro" id="IPR001647">
    <property type="entry name" value="HTH_TetR"/>
</dbReference>
<evidence type="ECO:0000259" key="5">
    <source>
        <dbReference type="PROSITE" id="PS50977"/>
    </source>
</evidence>
<gene>
    <name evidence="6" type="ORF">ABZ507_25730</name>
</gene>
<evidence type="ECO:0000256" key="2">
    <source>
        <dbReference type="ARBA" id="ARBA00023125"/>
    </source>
</evidence>
<dbReference type="PROSITE" id="PS50977">
    <property type="entry name" value="HTH_TETR_2"/>
    <property type="match status" value="1"/>
</dbReference>
<dbReference type="InterPro" id="IPR009057">
    <property type="entry name" value="Homeodomain-like_sf"/>
</dbReference>
<dbReference type="Pfam" id="PF00440">
    <property type="entry name" value="TetR_N"/>
    <property type="match status" value="1"/>
</dbReference>
<feature type="domain" description="HTH tetR-type" evidence="5">
    <location>
        <begin position="1"/>
        <end position="61"/>
    </location>
</feature>
<proteinExistence type="predicted"/>
<dbReference type="Proteomes" id="UP001550535">
    <property type="component" value="Unassembled WGS sequence"/>
</dbReference>
<dbReference type="SUPFAM" id="SSF48498">
    <property type="entry name" value="Tetracyclin repressor-like, C-terminal domain"/>
    <property type="match status" value="1"/>
</dbReference>
<feature type="DNA-binding region" description="H-T-H motif" evidence="4">
    <location>
        <begin position="24"/>
        <end position="43"/>
    </location>
</feature>
<dbReference type="InterPro" id="IPR036271">
    <property type="entry name" value="Tet_transcr_reg_TetR-rel_C_sf"/>
</dbReference>
<keyword evidence="1" id="KW-0805">Transcription regulation</keyword>
<dbReference type="InterPro" id="IPR050109">
    <property type="entry name" value="HTH-type_TetR-like_transc_reg"/>
</dbReference>
<keyword evidence="7" id="KW-1185">Reference proteome</keyword>
<organism evidence="6 7">
    <name type="scientific">Nocardia niwae</name>
    <dbReference type="NCBI Taxonomy" id="626084"/>
    <lineage>
        <taxon>Bacteria</taxon>
        <taxon>Bacillati</taxon>
        <taxon>Actinomycetota</taxon>
        <taxon>Actinomycetes</taxon>
        <taxon>Mycobacteriales</taxon>
        <taxon>Nocardiaceae</taxon>
        <taxon>Nocardia</taxon>
    </lineage>
</organism>
<dbReference type="Gene3D" id="1.10.357.10">
    <property type="entry name" value="Tetracycline Repressor, domain 2"/>
    <property type="match status" value="1"/>
</dbReference>
<reference evidence="6 7" key="1">
    <citation type="submission" date="2024-06" db="EMBL/GenBank/DDBJ databases">
        <title>The Natural Products Discovery Center: Release of the First 8490 Sequenced Strains for Exploring Actinobacteria Biosynthetic Diversity.</title>
        <authorList>
            <person name="Kalkreuter E."/>
            <person name="Kautsar S.A."/>
            <person name="Yang D."/>
            <person name="Bader C.D."/>
            <person name="Teijaro C.N."/>
            <person name="Fluegel L."/>
            <person name="Davis C.M."/>
            <person name="Simpson J.R."/>
            <person name="Lauterbach L."/>
            <person name="Steele A.D."/>
            <person name="Gui C."/>
            <person name="Meng S."/>
            <person name="Li G."/>
            <person name="Viehrig K."/>
            <person name="Ye F."/>
            <person name="Su P."/>
            <person name="Kiefer A.F."/>
            <person name="Nichols A."/>
            <person name="Cepeda A.J."/>
            <person name="Yan W."/>
            <person name="Fan B."/>
            <person name="Jiang Y."/>
            <person name="Adhikari A."/>
            <person name="Zheng C.-J."/>
            <person name="Schuster L."/>
            <person name="Cowan T.M."/>
            <person name="Smanski M.J."/>
            <person name="Chevrette M.G."/>
            <person name="De Carvalho L.P.S."/>
            <person name="Shen B."/>
        </authorList>
    </citation>
    <scope>NUCLEOTIDE SEQUENCE [LARGE SCALE GENOMIC DNA]</scope>
    <source>
        <strain evidence="6 7">NPDC019434</strain>
    </source>
</reference>
<keyword evidence="3" id="KW-0804">Transcription</keyword>
<dbReference type="EMBL" id="JBEYBR010000079">
    <property type="protein sequence ID" value="MEU2125217.1"/>
    <property type="molecule type" value="Genomic_DNA"/>
</dbReference>
<evidence type="ECO:0000256" key="1">
    <source>
        <dbReference type="ARBA" id="ARBA00023015"/>
    </source>
</evidence>
<dbReference type="PANTHER" id="PTHR30055:SF234">
    <property type="entry name" value="HTH-TYPE TRANSCRIPTIONAL REGULATOR BETI"/>
    <property type="match status" value="1"/>
</dbReference>
<comment type="caution">
    <text evidence="6">The sequence shown here is derived from an EMBL/GenBank/DDBJ whole genome shotgun (WGS) entry which is preliminary data.</text>
</comment>